<proteinExistence type="predicted"/>
<dbReference type="CDD" id="cd21807">
    <property type="entry name" value="ABC-2_lan_permease_MutE_EpiE-like"/>
    <property type="match status" value="1"/>
</dbReference>
<organism evidence="2 3">
    <name type="scientific">Alkalibaculum bacchi</name>
    <dbReference type="NCBI Taxonomy" id="645887"/>
    <lineage>
        <taxon>Bacteria</taxon>
        <taxon>Bacillati</taxon>
        <taxon>Bacillota</taxon>
        <taxon>Clostridia</taxon>
        <taxon>Eubacteriales</taxon>
        <taxon>Eubacteriaceae</taxon>
        <taxon>Alkalibaculum</taxon>
    </lineage>
</organism>
<keyword evidence="1" id="KW-0812">Transmembrane</keyword>
<gene>
    <name evidence="2" type="ORF">DES36_106138</name>
</gene>
<name>A0A366I923_9FIRM</name>
<protein>
    <submittedName>
        <fullName evidence="2">ABC-2 type transport system permease protein</fullName>
    </submittedName>
</protein>
<dbReference type="InterPro" id="IPR021205">
    <property type="entry name" value="Lanti_perm_SpaE/MutE/EpiE-like"/>
</dbReference>
<dbReference type="Pfam" id="PF12730">
    <property type="entry name" value="ABC2_membrane_4"/>
    <property type="match status" value="1"/>
</dbReference>
<dbReference type="EMBL" id="QNRX01000006">
    <property type="protein sequence ID" value="RBP66025.1"/>
    <property type="molecule type" value="Genomic_DNA"/>
</dbReference>
<feature type="transmembrane region" description="Helical" evidence="1">
    <location>
        <begin position="89"/>
        <end position="114"/>
    </location>
</feature>
<feature type="transmembrane region" description="Helical" evidence="1">
    <location>
        <begin position="120"/>
        <end position="138"/>
    </location>
</feature>
<feature type="transmembrane region" description="Helical" evidence="1">
    <location>
        <begin position="215"/>
        <end position="233"/>
    </location>
</feature>
<keyword evidence="1" id="KW-0472">Membrane</keyword>
<evidence type="ECO:0000313" key="3">
    <source>
        <dbReference type="Proteomes" id="UP000253490"/>
    </source>
</evidence>
<sequence>MRDIIRAEFLKSKRTTVNKFAIITPLFTLLLCTLWGGGQNGAYNWWYVMFLPGMLAIISAQIITREKDISYKGVSLYPQDKGTVWFGKILYISILFVFSSVIFMVGIHGIGLIFESIIPLKSNILATVILILTFLFNIPLSMFLTVQFNMFVAVLFNIAMTMIGVLSFDTTSILKFFPYRTSSALMAPVLHILPNGLPVSESSLHLNGDMVIRDTVISIIIFIILTILTSLWFRKREAI</sequence>
<feature type="transmembrane region" description="Helical" evidence="1">
    <location>
        <begin position="150"/>
        <end position="168"/>
    </location>
</feature>
<dbReference type="NCBIfam" id="TIGR03732">
    <property type="entry name" value="lanti_perm_MutE"/>
    <property type="match status" value="1"/>
</dbReference>
<dbReference type="AlphaFoldDB" id="A0A366I923"/>
<keyword evidence="3" id="KW-1185">Reference proteome</keyword>
<dbReference type="OrthoDB" id="9776525at2"/>
<comment type="caution">
    <text evidence="2">The sequence shown here is derived from an EMBL/GenBank/DDBJ whole genome shotgun (WGS) entry which is preliminary data.</text>
</comment>
<accession>A0A366I923</accession>
<evidence type="ECO:0000256" key="1">
    <source>
        <dbReference type="SAM" id="Phobius"/>
    </source>
</evidence>
<keyword evidence="1" id="KW-1133">Transmembrane helix</keyword>
<feature type="transmembrane region" description="Helical" evidence="1">
    <location>
        <begin position="20"/>
        <end position="38"/>
    </location>
</feature>
<reference evidence="2 3" key="1">
    <citation type="submission" date="2018-06" db="EMBL/GenBank/DDBJ databases">
        <title>Genomic Encyclopedia of Type Strains, Phase IV (KMG-IV): sequencing the most valuable type-strain genomes for metagenomic binning, comparative biology and taxonomic classification.</title>
        <authorList>
            <person name="Goeker M."/>
        </authorList>
    </citation>
    <scope>NUCLEOTIDE SEQUENCE [LARGE SCALE GENOMIC DNA]</scope>
    <source>
        <strain evidence="2 3">DSM 22112</strain>
    </source>
</reference>
<dbReference type="Proteomes" id="UP000253490">
    <property type="component" value="Unassembled WGS sequence"/>
</dbReference>
<feature type="transmembrane region" description="Helical" evidence="1">
    <location>
        <begin position="44"/>
        <end position="63"/>
    </location>
</feature>
<dbReference type="RefSeq" id="WP_113920352.1">
    <property type="nucleotide sequence ID" value="NZ_CALNCS010000189.1"/>
</dbReference>
<evidence type="ECO:0000313" key="2">
    <source>
        <dbReference type="EMBL" id="RBP66025.1"/>
    </source>
</evidence>